<feature type="non-terminal residue" evidence="1">
    <location>
        <position position="46"/>
    </location>
</feature>
<gene>
    <name evidence="1" type="ORF">SCALOS_LOCUS7769</name>
</gene>
<sequence>EMVKKQRRTSRDEAPKADNEKIIEDSAGIVFYAVKEIDDNLVELVR</sequence>
<evidence type="ECO:0000313" key="2">
    <source>
        <dbReference type="Proteomes" id="UP000789860"/>
    </source>
</evidence>
<feature type="non-terminal residue" evidence="1">
    <location>
        <position position="1"/>
    </location>
</feature>
<name>A0ACA9N0U9_9GLOM</name>
<evidence type="ECO:0000313" key="1">
    <source>
        <dbReference type="EMBL" id="CAG8624759.1"/>
    </source>
</evidence>
<keyword evidence="2" id="KW-1185">Reference proteome</keyword>
<protein>
    <submittedName>
        <fullName evidence="1">7893_t:CDS:1</fullName>
    </submittedName>
</protein>
<dbReference type="Proteomes" id="UP000789860">
    <property type="component" value="Unassembled WGS sequence"/>
</dbReference>
<dbReference type="EMBL" id="CAJVPM010018412">
    <property type="protein sequence ID" value="CAG8624759.1"/>
    <property type="molecule type" value="Genomic_DNA"/>
</dbReference>
<proteinExistence type="predicted"/>
<accession>A0ACA9N0U9</accession>
<comment type="caution">
    <text evidence="1">The sequence shown here is derived from an EMBL/GenBank/DDBJ whole genome shotgun (WGS) entry which is preliminary data.</text>
</comment>
<organism evidence="1 2">
    <name type="scientific">Scutellospora calospora</name>
    <dbReference type="NCBI Taxonomy" id="85575"/>
    <lineage>
        <taxon>Eukaryota</taxon>
        <taxon>Fungi</taxon>
        <taxon>Fungi incertae sedis</taxon>
        <taxon>Mucoromycota</taxon>
        <taxon>Glomeromycotina</taxon>
        <taxon>Glomeromycetes</taxon>
        <taxon>Diversisporales</taxon>
        <taxon>Gigasporaceae</taxon>
        <taxon>Scutellospora</taxon>
    </lineage>
</organism>
<reference evidence="1" key="1">
    <citation type="submission" date="2021-06" db="EMBL/GenBank/DDBJ databases">
        <authorList>
            <person name="Kallberg Y."/>
            <person name="Tangrot J."/>
            <person name="Rosling A."/>
        </authorList>
    </citation>
    <scope>NUCLEOTIDE SEQUENCE</scope>
    <source>
        <strain evidence="1">AU212A</strain>
    </source>
</reference>